<accession>A0A9Q3HU35</accession>
<dbReference type="InterPro" id="IPR032567">
    <property type="entry name" value="RTL1-rel"/>
</dbReference>
<dbReference type="Gene3D" id="2.40.70.10">
    <property type="entry name" value="Acid Proteases"/>
    <property type="match status" value="1"/>
</dbReference>
<evidence type="ECO:0000256" key="1">
    <source>
        <dbReference type="SAM" id="MobiDB-lite"/>
    </source>
</evidence>
<feature type="region of interest" description="Disordered" evidence="1">
    <location>
        <begin position="1"/>
        <end position="111"/>
    </location>
</feature>
<protein>
    <recommendedName>
        <fullName evidence="4">Peptidase A2 domain-containing protein</fullName>
    </recommendedName>
</protein>
<dbReference type="AlphaFoldDB" id="A0A9Q3HU35"/>
<dbReference type="CDD" id="cd00303">
    <property type="entry name" value="retropepsin_like"/>
    <property type="match status" value="1"/>
</dbReference>
<evidence type="ECO:0000313" key="3">
    <source>
        <dbReference type="Proteomes" id="UP000765509"/>
    </source>
</evidence>
<keyword evidence="3" id="KW-1185">Reference proteome</keyword>
<comment type="caution">
    <text evidence="2">The sequence shown here is derived from an EMBL/GenBank/DDBJ whole genome shotgun (WGS) entry which is preliminary data.</text>
</comment>
<organism evidence="2 3">
    <name type="scientific">Austropuccinia psidii MF-1</name>
    <dbReference type="NCBI Taxonomy" id="1389203"/>
    <lineage>
        <taxon>Eukaryota</taxon>
        <taxon>Fungi</taxon>
        <taxon>Dikarya</taxon>
        <taxon>Basidiomycota</taxon>
        <taxon>Pucciniomycotina</taxon>
        <taxon>Pucciniomycetes</taxon>
        <taxon>Pucciniales</taxon>
        <taxon>Sphaerophragmiaceae</taxon>
        <taxon>Austropuccinia</taxon>
    </lineage>
</organism>
<dbReference type="Proteomes" id="UP000765509">
    <property type="component" value="Unassembled WGS sequence"/>
</dbReference>
<evidence type="ECO:0008006" key="4">
    <source>
        <dbReference type="Google" id="ProtNLM"/>
    </source>
</evidence>
<evidence type="ECO:0000313" key="2">
    <source>
        <dbReference type="EMBL" id="MBW0515184.1"/>
    </source>
</evidence>
<dbReference type="Pfam" id="PF08284">
    <property type="entry name" value="RVP_2"/>
    <property type="match status" value="1"/>
</dbReference>
<dbReference type="SUPFAM" id="SSF50630">
    <property type="entry name" value="Acid proteases"/>
    <property type="match status" value="1"/>
</dbReference>
<sequence length="501" mass="57536">MPIQHSPPARQTRSQARAQDFLTPTPKDPLDNTPEVPQLRAQFWKEKHHPSRKEGGQEDQVLFQEYHEKQNEKSNNQEKKPESSKSNSSHPHNSSSSNQMKKKNFQKRDEPHSSLLDKYFRLMNSEKEIRIKEGLCTYCGGKHSLESCFKRPQNQAAQPSGKSLSEDHVVFNGLHCFPSREQLFILNTGFKNSLKFFVFSSLSTMFYSILIDSGATNSFIAKQFVHKYSLTMSELPEKIPLVILDSSESSSLFVTHHTKYIVELPSFPRFEWDLLVIDTPKGEDLILGFEFLNQFNPSIDWRQGLITFNVDNKDYYDASKYLSNEFSSAKSYSALVGDSRTTSFPSTVHIPSLNSYQSLLSSRDKVLKDIQDVGEDNSVSSLHLFFGDMDLPPSSYHDSLEELWDEEEEPEEVVTVMKFFPDSLEELWDEEEEPEEIETIMKAVPSAYHQYLDVFSKVKEEELPPHRACDHHIELKGSLPPVGVIYCLSNQHLDTLRAYIS</sequence>
<dbReference type="InterPro" id="IPR021109">
    <property type="entry name" value="Peptidase_aspartic_dom_sf"/>
</dbReference>
<feature type="compositionally biased region" description="Basic and acidic residues" evidence="1">
    <location>
        <begin position="65"/>
        <end position="83"/>
    </location>
</feature>
<dbReference type="OrthoDB" id="128646at2759"/>
<proteinExistence type="predicted"/>
<gene>
    <name evidence="2" type="ORF">O181_054899</name>
</gene>
<reference evidence="2" key="1">
    <citation type="submission" date="2021-03" db="EMBL/GenBank/DDBJ databases">
        <title>Draft genome sequence of rust myrtle Austropuccinia psidii MF-1, a brazilian biotype.</title>
        <authorList>
            <person name="Quecine M.C."/>
            <person name="Pachon D.M.R."/>
            <person name="Bonatelli M.L."/>
            <person name="Correr F.H."/>
            <person name="Franceschini L.M."/>
            <person name="Leite T.F."/>
            <person name="Margarido G.R.A."/>
            <person name="Almeida C.A."/>
            <person name="Ferrarezi J.A."/>
            <person name="Labate C.A."/>
        </authorList>
    </citation>
    <scope>NUCLEOTIDE SEQUENCE</scope>
    <source>
        <strain evidence="2">MF-1</strain>
    </source>
</reference>
<dbReference type="EMBL" id="AVOT02024487">
    <property type="protein sequence ID" value="MBW0515184.1"/>
    <property type="molecule type" value="Genomic_DNA"/>
</dbReference>
<dbReference type="PANTHER" id="PTHR15503:SF22">
    <property type="entry name" value="TRANSPOSON TY3-I GAG POLYPROTEIN"/>
    <property type="match status" value="1"/>
</dbReference>
<feature type="compositionally biased region" description="Low complexity" evidence="1">
    <location>
        <begin position="84"/>
        <end position="99"/>
    </location>
</feature>
<name>A0A9Q3HU35_9BASI</name>
<dbReference type="PANTHER" id="PTHR15503">
    <property type="entry name" value="LDOC1 RELATED"/>
    <property type="match status" value="1"/>
</dbReference>